<evidence type="ECO:0000256" key="1">
    <source>
        <dbReference type="SAM" id="Phobius"/>
    </source>
</evidence>
<dbReference type="EMBL" id="AMZY02000006">
    <property type="protein sequence ID" value="EMS34328.1"/>
    <property type="molecule type" value="Genomic_DNA"/>
</dbReference>
<comment type="caution">
    <text evidence="3">The sequence shown here is derived from an EMBL/GenBank/DDBJ whole genome shotgun (WGS) entry which is preliminary data.</text>
</comment>
<feature type="transmembrane region" description="Helical" evidence="1">
    <location>
        <begin position="91"/>
        <end position="112"/>
    </location>
</feature>
<name>M7XIG4_9BACT</name>
<accession>M7XIG4</accession>
<dbReference type="eggNOG" id="ENOG502ZAAA">
    <property type="taxonomic scope" value="Bacteria"/>
</dbReference>
<keyword evidence="1" id="KW-1133">Transmembrane helix</keyword>
<feature type="transmembrane region" description="Helical" evidence="1">
    <location>
        <begin position="171"/>
        <end position="191"/>
    </location>
</feature>
<dbReference type="Pfam" id="PF02517">
    <property type="entry name" value="Rce1-like"/>
    <property type="match status" value="1"/>
</dbReference>
<feature type="transmembrane region" description="Helical" evidence="1">
    <location>
        <begin position="223"/>
        <end position="242"/>
    </location>
</feature>
<dbReference type="InterPro" id="IPR003675">
    <property type="entry name" value="Rce1/LyrA-like_dom"/>
</dbReference>
<dbReference type="InParanoid" id="M7XIG4"/>
<keyword evidence="1" id="KW-0472">Membrane</keyword>
<proteinExistence type="predicted"/>
<sequence>MRKSKNLRIAISLFGLGVVGIASLLWVSPPTLPPGLKMDPSTVRWATLVNPTLLLIISITIGTLLKDSAGIRLPILDAKKDKPMLSVFQDLLHPLLVLTAISSLGVMVIYLGTCWGFDPAFKEVIKGPGLPVWTRVLYGGITEEILMRYGLMTMLLWILKEFNRPNSHIQFWIANILTAMLFATGHLPALFNEVFSPSIWTLVYILGGNFWAGLCFGFAFWRFGLILAILTHMGFHLITYFIF</sequence>
<dbReference type="OrthoDB" id="378663at2"/>
<gene>
    <name evidence="3" type="ORF">C943_03547</name>
</gene>
<evidence type="ECO:0000313" key="4">
    <source>
        <dbReference type="Proteomes" id="UP000010953"/>
    </source>
</evidence>
<keyword evidence="1" id="KW-0812">Transmembrane</keyword>
<protein>
    <recommendedName>
        <fullName evidence="2">CAAX prenyl protease 2/Lysostaphin resistance protein A-like domain-containing protein</fullName>
    </recommendedName>
</protein>
<feature type="transmembrane region" description="Helical" evidence="1">
    <location>
        <begin position="132"/>
        <end position="159"/>
    </location>
</feature>
<dbReference type="AlphaFoldDB" id="M7XIG4"/>
<evidence type="ECO:0000259" key="2">
    <source>
        <dbReference type="Pfam" id="PF02517"/>
    </source>
</evidence>
<reference evidence="3" key="1">
    <citation type="submission" date="2013-01" db="EMBL/GenBank/DDBJ databases">
        <title>Genome assembly of Mariniradius saccharolyticus AK6.</title>
        <authorList>
            <person name="Vaidya B."/>
            <person name="Khatri I."/>
            <person name="Tanuku N.R.S."/>
            <person name="Subramanian S."/>
            <person name="Pinnaka A."/>
        </authorList>
    </citation>
    <scope>NUCLEOTIDE SEQUENCE [LARGE SCALE GENOMIC DNA]</scope>
    <source>
        <strain evidence="3">AK6</strain>
    </source>
</reference>
<dbReference type="Proteomes" id="UP000010953">
    <property type="component" value="Unassembled WGS sequence"/>
</dbReference>
<dbReference type="GO" id="GO:0004175">
    <property type="term" value="F:endopeptidase activity"/>
    <property type="evidence" value="ECO:0007669"/>
    <property type="project" value="UniProtKB-ARBA"/>
</dbReference>
<feature type="transmembrane region" description="Helical" evidence="1">
    <location>
        <begin position="48"/>
        <end position="65"/>
    </location>
</feature>
<keyword evidence="4" id="KW-1185">Reference proteome</keyword>
<organism evidence="3 4">
    <name type="scientific">Mariniradius saccharolyticus AK6</name>
    <dbReference type="NCBI Taxonomy" id="1239962"/>
    <lineage>
        <taxon>Bacteria</taxon>
        <taxon>Pseudomonadati</taxon>
        <taxon>Bacteroidota</taxon>
        <taxon>Cytophagia</taxon>
        <taxon>Cytophagales</taxon>
        <taxon>Cyclobacteriaceae</taxon>
        <taxon>Mariniradius</taxon>
    </lineage>
</organism>
<evidence type="ECO:0000313" key="3">
    <source>
        <dbReference type="EMBL" id="EMS34328.1"/>
    </source>
</evidence>
<dbReference type="STRING" id="1239962.C943_03547"/>
<feature type="domain" description="CAAX prenyl protease 2/Lysostaphin resistance protein A-like" evidence="2">
    <location>
        <begin position="132"/>
        <end position="237"/>
    </location>
</feature>
<dbReference type="GO" id="GO:0080120">
    <property type="term" value="P:CAAX-box protein maturation"/>
    <property type="evidence" value="ECO:0007669"/>
    <property type="project" value="UniProtKB-ARBA"/>
</dbReference>
<feature type="transmembrane region" description="Helical" evidence="1">
    <location>
        <begin position="7"/>
        <end position="28"/>
    </location>
</feature>
<feature type="transmembrane region" description="Helical" evidence="1">
    <location>
        <begin position="197"/>
        <end position="216"/>
    </location>
</feature>
<dbReference type="RefSeq" id="WP_008624636.1">
    <property type="nucleotide sequence ID" value="NZ_AMZY02000006.1"/>
</dbReference>